<accession>A0A5S6QE87</accession>
<evidence type="ECO:0000313" key="3">
    <source>
        <dbReference type="WBParaSite" id="TMUE_1000005676.1"/>
    </source>
</evidence>
<dbReference type="Proteomes" id="UP000046395">
    <property type="component" value="Unassembled WGS sequence"/>
</dbReference>
<protein>
    <submittedName>
        <fullName evidence="3">Uncharacterized protein</fullName>
    </submittedName>
</protein>
<proteinExistence type="predicted"/>
<feature type="compositionally biased region" description="Polar residues" evidence="1">
    <location>
        <begin position="60"/>
        <end position="70"/>
    </location>
</feature>
<feature type="compositionally biased region" description="Low complexity" evidence="1">
    <location>
        <begin position="293"/>
        <end position="306"/>
    </location>
</feature>
<dbReference type="AlphaFoldDB" id="A0A5S6QE87"/>
<organism evidence="2 3">
    <name type="scientific">Trichuris muris</name>
    <name type="common">Mouse whipworm</name>
    <dbReference type="NCBI Taxonomy" id="70415"/>
    <lineage>
        <taxon>Eukaryota</taxon>
        <taxon>Metazoa</taxon>
        <taxon>Ecdysozoa</taxon>
        <taxon>Nematoda</taxon>
        <taxon>Enoplea</taxon>
        <taxon>Dorylaimia</taxon>
        <taxon>Trichinellida</taxon>
        <taxon>Trichuridae</taxon>
        <taxon>Trichuris</taxon>
    </lineage>
</organism>
<feature type="compositionally biased region" description="Polar residues" evidence="1">
    <location>
        <begin position="336"/>
        <end position="346"/>
    </location>
</feature>
<feature type="region of interest" description="Disordered" evidence="1">
    <location>
        <begin position="257"/>
        <end position="363"/>
    </location>
</feature>
<evidence type="ECO:0000256" key="1">
    <source>
        <dbReference type="SAM" id="MobiDB-lite"/>
    </source>
</evidence>
<sequence length="402" mass="45427">MDWFPELTTTAARNTSGETRAGNWISRNIRPTRYHVNSSLKPDIEVPISWRDSWRDEEAPTTSTASTRWQSYGDAQGQERRFETLINPAHVIRTTNLFPNSKRGLSMLLPDQACRASAHQNKAMNSVVLETPKGQRYRVDFGVPLEHDQAAALDSHSPLQVVNPQCWQAPSQCILRQESVRRICFIHNCSSNFRDQILKVTTETQGSGTIEMSDFEDAQPSTTGWNLNISTPEFQFQRRSEKFQKYQAKMLKIGETSVEGSSENYKRPSDSNNTSKDGQTFYYRQGNDGLPNRSGSQRMGQQQSRGAVSDVLGQAKLTRNEHNELPEHETRKPSFNGASGTASSGRMTDRQNRPKGRPSSAKCASRYMYQGGDIEIDQTEIGYHADGSAVYIRHRGYQIIRH</sequence>
<reference evidence="3" key="1">
    <citation type="submission" date="2019-12" db="UniProtKB">
        <authorList>
            <consortium name="WormBaseParasite"/>
        </authorList>
    </citation>
    <scope>IDENTIFICATION</scope>
</reference>
<feature type="compositionally biased region" description="Basic and acidic residues" evidence="1">
    <location>
        <begin position="318"/>
        <end position="332"/>
    </location>
</feature>
<evidence type="ECO:0000313" key="2">
    <source>
        <dbReference type="Proteomes" id="UP000046395"/>
    </source>
</evidence>
<dbReference type="WBParaSite" id="TMUE_1000005676.1">
    <property type="protein sequence ID" value="TMUE_1000005676.1"/>
    <property type="gene ID" value="WBGene00299340"/>
</dbReference>
<name>A0A5S6QE87_TRIMR</name>
<feature type="region of interest" description="Disordered" evidence="1">
    <location>
        <begin position="55"/>
        <end position="74"/>
    </location>
</feature>
<keyword evidence="2" id="KW-1185">Reference proteome</keyword>